<evidence type="ECO:0000256" key="4">
    <source>
        <dbReference type="ARBA" id="ARBA00022692"/>
    </source>
</evidence>
<evidence type="ECO:0000256" key="2">
    <source>
        <dbReference type="ARBA" id="ARBA00009298"/>
    </source>
</evidence>
<comment type="caution">
    <text evidence="9">The sequence shown here is derived from an EMBL/GenBank/DDBJ whole genome shotgun (WGS) entry which is preliminary data.</text>
</comment>
<dbReference type="eggNOG" id="COG1285">
    <property type="taxonomic scope" value="Bacteria"/>
</dbReference>
<feature type="domain" description="ACT" evidence="8">
    <location>
        <begin position="145"/>
        <end position="217"/>
    </location>
</feature>
<feature type="transmembrane region" description="Helical" evidence="7">
    <location>
        <begin position="66"/>
        <end position="83"/>
    </location>
</feature>
<evidence type="ECO:0000259" key="8">
    <source>
        <dbReference type="PROSITE" id="PS51671"/>
    </source>
</evidence>
<reference evidence="9 10" key="1">
    <citation type="journal article" date="2011" name="J. Bacteriol.">
        <title>Draft genome sequence of Caloramator australicus strain RC3T, a thermoanaerobe from the Great Artesian Basin of Australia.</title>
        <authorList>
            <person name="Ogg C.D."/>
            <person name="Patel B.K.C."/>
        </authorList>
    </citation>
    <scope>NUCLEOTIDE SEQUENCE [LARGE SCALE GENOMIC DNA]</scope>
    <source>
        <strain evidence="9 10">RC3</strain>
    </source>
</reference>
<evidence type="ECO:0000256" key="6">
    <source>
        <dbReference type="ARBA" id="ARBA00023136"/>
    </source>
</evidence>
<feature type="transmembrane region" description="Helical" evidence="7">
    <location>
        <begin position="98"/>
        <end position="127"/>
    </location>
</feature>
<protein>
    <submittedName>
        <fullName evidence="9">Membrane protein, MgtC/SapB family</fullName>
    </submittedName>
</protein>
<keyword evidence="4 7" id="KW-0812">Transmembrane</keyword>
<dbReference type="PANTHER" id="PTHR33778">
    <property type="entry name" value="PROTEIN MGTC"/>
    <property type="match status" value="1"/>
</dbReference>
<dbReference type="AlphaFoldDB" id="G0V458"/>
<evidence type="ECO:0000256" key="5">
    <source>
        <dbReference type="ARBA" id="ARBA00022989"/>
    </source>
</evidence>
<dbReference type="SUPFAM" id="SSF55021">
    <property type="entry name" value="ACT-like"/>
    <property type="match status" value="1"/>
</dbReference>
<evidence type="ECO:0000256" key="3">
    <source>
        <dbReference type="ARBA" id="ARBA00022475"/>
    </source>
</evidence>
<proteinExistence type="inferred from homology"/>
<comment type="similarity">
    <text evidence="2">Belongs to the MgtC/SapB family.</text>
</comment>
<dbReference type="InterPro" id="IPR002912">
    <property type="entry name" value="ACT_dom"/>
</dbReference>
<evidence type="ECO:0000256" key="1">
    <source>
        <dbReference type="ARBA" id="ARBA00004651"/>
    </source>
</evidence>
<dbReference type="Pfam" id="PF02308">
    <property type="entry name" value="MgtC"/>
    <property type="match status" value="1"/>
</dbReference>
<dbReference type="PRINTS" id="PR01837">
    <property type="entry name" value="MGTCSAPBPROT"/>
</dbReference>
<dbReference type="InterPro" id="IPR045865">
    <property type="entry name" value="ACT-like_dom_sf"/>
</dbReference>
<name>G0V458_9CLOT</name>
<dbReference type="InterPro" id="IPR049177">
    <property type="entry name" value="MgtC_SapB_SrpB_YhiD_N"/>
</dbReference>
<comment type="subcellular location">
    <subcellularLocation>
        <location evidence="1">Cell membrane</location>
        <topology evidence="1">Multi-pass membrane protein</topology>
    </subcellularLocation>
</comment>
<dbReference type="GO" id="GO:0005886">
    <property type="term" value="C:plasma membrane"/>
    <property type="evidence" value="ECO:0007669"/>
    <property type="project" value="UniProtKB-SubCell"/>
</dbReference>
<dbReference type="RefSeq" id="WP_008907621.1">
    <property type="nucleotide sequence ID" value="NZ_CAKP01000009.1"/>
</dbReference>
<keyword evidence="6 7" id="KW-0472">Membrane</keyword>
<organism evidence="9 10">
    <name type="scientific">Caloramator australicus RC3</name>
    <dbReference type="NCBI Taxonomy" id="857293"/>
    <lineage>
        <taxon>Bacteria</taxon>
        <taxon>Bacillati</taxon>
        <taxon>Bacillota</taxon>
        <taxon>Clostridia</taxon>
        <taxon>Eubacteriales</taxon>
        <taxon>Clostridiaceae</taxon>
        <taxon>Caloramator</taxon>
    </lineage>
</organism>
<dbReference type="OrthoDB" id="9811198at2"/>
<feature type="transmembrane region" description="Helical" evidence="7">
    <location>
        <begin position="30"/>
        <end position="54"/>
    </location>
</feature>
<evidence type="ECO:0000313" key="9">
    <source>
        <dbReference type="EMBL" id="CCC57898.1"/>
    </source>
</evidence>
<dbReference type="PANTHER" id="PTHR33778:SF1">
    <property type="entry name" value="MAGNESIUM TRANSPORTER YHID-RELATED"/>
    <property type="match status" value="1"/>
</dbReference>
<keyword evidence="10" id="KW-1185">Reference proteome</keyword>
<sequence>MYLETFLRLLLALILGGIVGYEREHKNRPAGLRTHILVCIGAALVQIISFNYILQKGLASIDPFRLGAQVISGIGFLGAGTILKEGVNVKGLTTAASLWTVACIGLAIGAGLYFESLLATLFVFLSLRGLKIVEQKISKEAKYFNLQLVTENIPGVIGNIGKELEKLSVNIIGIEISGGEDEEAIIFLNLKAPNYINANQIIEMLTKIKSVKEIKLI</sequence>
<dbReference type="Proteomes" id="UP000007652">
    <property type="component" value="Unassembled WGS sequence"/>
</dbReference>
<accession>G0V458</accession>
<evidence type="ECO:0000256" key="7">
    <source>
        <dbReference type="SAM" id="Phobius"/>
    </source>
</evidence>
<dbReference type="EMBL" id="CAKP01000009">
    <property type="protein sequence ID" value="CCC57898.1"/>
    <property type="molecule type" value="Genomic_DNA"/>
</dbReference>
<keyword evidence="5 7" id="KW-1133">Transmembrane helix</keyword>
<keyword evidence="3" id="KW-1003">Cell membrane</keyword>
<dbReference type="STRING" id="857293.CAAU_0249"/>
<dbReference type="Gene3D" id="3.30.70.260">
    <property type="match status" value="1"/>
</dbReference>
<evidence type="ECO:0000313" key="10">
    <source>
        <dbReference type="Proteomes" id="UP000007652"/>
    </source>
</evidence>
<dbReference type="InterPro" id="IPR003416">
    <property type="entry name" value="MgtC/SapB/SrpB/YhiD_fam"/>
</dbReference>
<gene>
    <name evidence="9" type="ORF">CAAU_0249</name>
</gene>
<dbReference type="PROSITE" id="PS51671">
    <property type="entry name" value="ACT"/>
    <property type="match status" value="1"/>
</dbReference>